<organism evidence="7">
    <name type="scientific">hydrothermal vent metagenome</name>
    <dbReference type="NCBI Taxonomy" id="652676"/>
    <lineage>
        <taxon>unclassified sequences</taxon>
        <taxon>metagenomes</taxon>
        <taxon>ecological metagenomes</taxon>
    </lineage>
</organism>
<comment type="subcellular location">
    <subcellularLocation>
        <location evidence="1">Membrane</location>
        <topology evidence="1">Multi-pass membrane protein</topology>
    </subcellularLocation>
</comment>
<dbReference type="GO" id="GO:0005886">
    <property type="term" value="C:plasma membrane"/>
    <property type="evidence" value="ECO:0007669"/>
    <property type="project" value="TreeGrafter"/>
</dbReference>
<feature type="transmembrane region" description="Helical" evidence="6">
    <location>
        <begin position="62"/>
        <end position="81"/>
    </location>
</feature>
<accession>A0A3B1CKG9</accession>
<reference evidence="7" key="1">
    <citation type="submission" date="2018-06" db="EMBL/GenBank/DDBJ databases">
        <authorList>
            <person name="Zhirakovskaya E."/>
        </authorList>
    </citation>
    <scope>NUCLEOTIDE SEQUENCE</scope>
</reference>
<feature type="transmembrane region" description="Helical" evidence="6">
    <location>
        <begin position="93"/>
        <end position="114"/>
    </location>
</feature>
<evidence type="ECO:0000256" key="1">
    <source>
        <dbReference type="ARBA" id="ARBA00004141"/>
    </source>
</evidence>
<sequence>MVIDPTATDLAMTILLFAVVVGFSIREGLGIERSLTVATIRTVVQLLFMGFVVKVLFGVNQWWVVLLALFVMMTYAASAGLSRMKDRMSGLFIPMWVGIVTGSVFTTAVVTGAVLKVEPWWRPEMLIPLGGMILGNAMNGGALAADRLYSEIKSRQNEIEMLLALGRDYKRAAHTAKKEAIRSALIPTINSMMTVGIVHLPGLMVGQLLGGVEPIVAAKYQIIIMLMVASSVTITAVVFTTLAMKNFFTKNQQLKRRVFD</sequence>
<feature type="transmembrane region" description="Helical" evidence="6">
    <location>
        <begin position="180"/>
        <end position="200"/>
    </location>
</feature>
<dbReference type="PANTHER" id="PTHR30028">
    <property type="entry name" value="UPF0014 INNER MEMBRANE PROTEIN YBBM-RELATED"/>
    <property type="match status" value="1"/>
</dbReference>
<feature type="transmembrane region" description="Helical" evidence="6">
    <location>
        <begin position="6"/>
        <end position="25"/>
    </location>
</feature>
<dbReference type="PANTHER" id="PTHR30028:SF0">
    <property type="entry name" value="PROTEIN ALUMINUM SENSITIVE 3"/>
    <property type="match status" value="1"/>
</dbReference>
<evidence type="ECO:0008006" key="8">
    <source>
        <dbReference type="Google" id="ProtNLM"/>
    </source>
</evidence>
<proteinExistence type="inferred from homology"/>
<name>A0A3B1CKG9_9ZZZZ</name>
<protein>
    <recommendedName>
        <fullName evidence="8">Iron export permease protein FetB</fullName>
    </recommendedName>
</protein>
<dbReference type="InterPro" id="IPR005226">
    <property type="entry name" value="UPF0014_fam"/>
</dbReference>
<feature type="transmembrane region" description="Helical" evidence="6">
    <location>
        <begin position="37"/>
        <end position="56"/>
    </location>
</feature>
<evidence type="ECO:0000256" key="3">
    <source>
        <dbReference type="ARBA" id="ARBA00022692"/>
    </source>
</evidence>
<dbReference type="AlphaFoldDB" id="A0A3B1CKG9"/>
<feature type="transmembrane region" description="Helical" evidence="6">
    <location>
        <begin position="220"/>
        <end position="248"/>
    </location>
</feature>
<dbReference type="Pfam" id="PF03649">
    <property type="entry name" value="UPF0014"/>
    <property type="match status" value="1"/>
</dbReference>
<evidence type="ECO:0000256" key="4">
    <source>
        <dbReference type="ARBA" id="ARBA00022989"/>
    </source>
</evidence>
<feature type="transmembrane region" description="Helical" evidence="6">
    <location>
        <begin position="126"/>
        <end position="145"/>
    </location>
</feature>
<gene>
    <name evidence="7" type="ORF">MNBD_NITROSPINAE01-59</name>
</gene>
<comment type="similarity">
    <text evidence="2">Belongs to the UPF0014 family.</text>
</comment>
<evidence type="ECO:0000313" key="7">
    <source>
        <dbReference type="EMBL" id="VAX24448.1"/>
    </source>
</evidence>
<evidence type="ECO:0000256" key="6">
    <source>
        <dbReference type="SAM" id="Phobius"/>
    </source>
</evidence>
<keyword evidence="4 6" id="KW-1133">Transmembrane helix</keyword>
<keyword evidence="5 6" id="KW-0472">Membrane</keyword>
<keyword evidence="3 6" id="KW-0812">Transmembrane</keyword>
<dbReference type="EMBL" id="UOGC01000165">
    <property type="protein sequence ID" value="VAX24448.1"/>
    <property type="molecule type" value="Genomic_DNA"/>
</dbReference>
<evidence type="ECO:0000256" key="2">
    <source>
        <dbReference type="ARBA" id="ARBA00005268"/>
    </source>
</evidence>
<evidence type="ECO:0000256" key="5">
    <source>
        <dbReference type="ARBA" id="ARBA00023136"/>
    </source>
</evidence>